<comment type="caution">
    <text evidence="1">The sequence shown here is derived from an EMBL/GenBank/DDBJ whole genome shotgun (WGS) entry which is preliminary data.</text>
</comment>
<accession>A0ABV0QN37</accession>
<feature type="non-terminal residue" evidence="1">
    <location>
        <position position="1"/>
    </location>
</feature>
<evidence type="ECO:0000313" key="2">
    <source>
        <dbReference type="Proteomes" id="UP001434883"/>
    </source>
</evidence>
<name>A0ABV0QN37_9TELE</name>
<keyword evidence="2" id="KW-1185">Reference proteome</keyword>
<protein>
    <submittedName>
        <fullName evidence="1">Uncharacterized protein</fullName>
    </submittedName>
</protein>
<dbReference type="EMBL" id="JAHRIN010017060">
    <property type="protein sequence ID" value="MEQ2196762.1"/>
    <property type="molecule type" value="Genomic_DNA"/>
</dbReference>
<proteinExistence type="predicted"/>
<sequence>EICPSLQWIEQQLEEVEHLYKDDEILPSDYCWRKCSRPFGVPAGARATRVQPAAVCLLSPSLACSISVAQRTLAAHARLTVGILARCLAHSPPGSVGCHTTVT</sequence>
<evidence type="ECO:0000313" key="1">
    <source>
        <dbReference type="EMBL" id="MEQ2196762.1"/>
    </source>
</evidence>
<dbReference type="Proteomes" id="UP001434883">
    <property type="component" value="Unassembled WGS sequence"/>
</dbReference>
<gene>
    <name evidence="1" type="ORF">XENOCAPTIV_012051</name>
</gene>
<organism evidence="1 2">
    <name type="scientific">Xenoophorus captivus</name>
    <dbReference type="NCBI Taxonomy" id="1517983"/>
    <lineage>
        <taxon>Eukaryota</taxon>
        <taxon>Metazoa</taxon>
        <taxon>Chordata</taxon>
        <taxon>Craniata</taxon>
        <taxon>Vertebrata</taxon>
        <taxon>Euteleostomi</taxon>
        <taxon>Actinopterygii</taxon>
        <taxon>Neopterygii</taxon>
        <taxon>Teleostei</taxon>
        <taxon>Neoteleostei</taxon>
        <taxon>Acanthomorphata</taxon>
        <taxon>Ovalentaria</taxon>
        <taxon>Atherinomorphae</taxon>
        <taxon>Cyprinodontiformes</taxon>
        <taxon>Goodeidae</taxon>
        <taxon>Xenoophorus</taxon>
    </lineage>
</organism>
<reference evidence="1 2" key="1">
    <citation type="submission" date="2021-06" db="EMBL/GenBank/DDBJ databases">
        <authorList>
            <person name="Palmer J.M."/>
        </authorList>
    </citation>
    <scope>NUCLEOTIDE SEQUENCE [LARGE SCALE GENOMIC DNA]</scope>
    <source>
        <strain evidence="1 2">XC_2019</strain>
        <tissue evidence="1">Muscle</tissue>
    </source>
</reference>